<dbReference type="Pfam" id="PF13188">
    <property type="entry name" value="PAS_8"/>
    <property type="match status" value="1"/>
</dbReference>
<dbReference type="InterPro" id="IPR000014">
    <property type="entry name" value="PAS"/>
</dbReference>
<evidence type="ECO:0000313" key="5">
    <source>
        <dbReference type="EMBL" id="MBU5591131.1"/>
    </source>
</evidence>
<feature type="domain" description="Histidine kinase" evidence="2">
    <location>
        <begin position="442"/>
        <end position="661"/>
    </location>
</feature>
<gene>
    <name evidence="5" type="ORF">KQI89_05085</name>
</gene>
<dbReference type="SMART" id="SM00387">
    <property type="entry name" value="HATPase_c"/>
    <property type="match status" value="1"/>
</dbReference>
<proteinExistence type="predicted"/>
<dbReference type="CDD" id="cd16922">
    <property type="entry name" value="HATPase_EvgS-ArcB-TorS-like"/>
    <property type="match status" value="1"/>
</dbReference>
<dbReference type="PROSITE" id="PS50113">
    <property type="entry name" value="PAC"/>
    <property type="match status" value="1"/>
</dbReference>
<dbReference type="InterPro" id="IPR003661">
    <property type="entry name" value="HisK_dim/P_dom"/>
</dbReference>
<dbReference type="SMART" id="SM00388">
    <property type="entry name" value="HisKA"/>
    <property type="match status" value="1"/>
</dbReference>
<name>A0ABS6EYI3_9CLOT</name>
<organism evidence="5 6">
    <name type="scientific">Clostridium simiarum</name>
    <dbReference type="NCBI Taxonomy" id="2841506"/>
    <lineage>
        <taxon>Bacteria</taxon>
        <taxon>Bacillati</taxon>
        <taxon>Bacillota</taxon>
        <taxon>Clostridia</taxon>
        <taxon>Eubacteriales</taxon>
        <taxon>Clostridiaceae</taxon>
        <taxon>Clostridium</taxon>
    </lineage>
</organism>
<dbReference type="PANTHER" id="PTHR43547:SF2">
    <property type="entry name" value="HYBRID SIGNAL TRANSDUCTION HISTIDINE KINASE C"/>
    <property type="match status" value="1"/>
</dbReference>
<dbReference type="PROSITE" id="PS50112">
    <property type="entry name" value="PAS"/>
    <property type="match status" value="1"/>
</dbReference>
<dbReference type="Pfam" id="PF02518">
    <property type="entry name" value="HATPase_c"/>
    <property type="match status" value="1"/>
</dbReference>
<dbReference type="PROSITE" id="PS50109">
    <property type="entry name" value="HIS_KIN"/>
    <property type="match status" value="1"/>
</dbReference>
<dbReference type="EMBL" id="JAHLQL010000001">
    <property type="protein sequence ID" value="MBU5591131.1"/>
    <property type="molecule type" value="Genomic_DNA"/>
</dbReference>
<dbReference type="InterPro" id="IPR005467">
    <property type="entry name" value="His_kinase_dom"/>
</dbReference>
<evidence type="ECO:0000259" key="4">
    <source>
        <dbReference type="PROSITE" id="PS50113"/>
    </source>
</evidence>
<evidence type="ECO:0000256" key="1">
    <source>
        <dbReference type="ARBA" id="ARBA00022553"/>
    </source>
</evidence>
<dbReference type="PANTHER" id="PTHR43547">
    <property type="entry name" value="TWO-COMPONENT HISTIDINE KINASE"/>
    <property type="match status" value="1"/>
</dbReference>
<dbReference type="RefSeq" id="WP_216456155.1">
    <property type="nucleotide sequence ID" value="NZ_JAHLQL010000001.1"/>
</dbReference>
<reference evidence="5 6" key="1">
    <citation type="submission" date="2021-06" db="EMBL/GenBank/DDBJ databases">
        <authorList>
            <person name="Sun Q."/>
            <person name="Li D."/>
        </authorList>
    </citation>
    <scope>NUCLEOTIDE SEQUENCE [LARGE SCALE GENOMIC DNA]</scope>
    <source>
        <strain evidence="5 6">MSJ-4</strain>
    </source>
</reference>
<feature type="domain" description="PAS" evidence="3">
    <location>
        <begin position="5"/>
        <end position="83"/>
    </location>
</feature>
<dbReference type="NCBIfam" id="TIGR00229">
    <property type="entry name" value="sensory_box"/>
    <property type="match status" value="1"/>
</dbReference>
<keyword evidence="1" id="KW-0597">Phosphoprotein</keyword>
<dbReference type="InterPro" id="IPR000700">
    <property type="entry name" value="PAS-assoc_C"/>
</dbReference>
<dbReference type="Pfam" id="PF00512">
    <property type="entry name" value="HisKA"/>
    <property type="match status" value="1"/>
</dbReference>
<dbReference type="Pfam" id="PF13426">
    <property type="entry name" value="PAS_9"/>
    <property type="match status" value="1"/>
</dbReference>
<keyword evidence="6" id="KW-1185">Reference proteome</keyword>
<dbReference type="Proteomes" id="UP000736583">
    <property type="component" value="Unassembled WGS sequence"/>
</dbReference>
<accession>A0ABS6EYI3</accession>
<feature type="domain" description="PAC" evidence="4">
    <location>
        <begin position="245"/>
        <end position="298"/>
    </location>
</feature>
<evidence type="ECO:0000259" key="2">
    <source>
        <dbReference type="PROSITE" id="PS50109"/>
    </source>
</evidence>
<protein>
    <submittedName>
        <fullName evidence="5">PAS domain-containing protein</fullName>
    </submittedName>
</protein>
<comment type="caution">
    <text evidence="5">The sequence shown here is derived from an EMBL/GenBank/DDBJ whole genome shotgun (WGS) entry which is preliminary data.</text>
</comment>
<dbReference type="CDD" id="cd00082">
    <property type="entry name" value="HisKA"/>
    <property type="match status" value="1"/>
</dbReference>
<evidence type="ECO:0000313" key="6">
    <source>
        <dbReference type="Proteomes" id="UP000736583"/>
    </source>
</evidence>
<sequence>MQIYNNSTIQIVIEALPYYVIIIDEKGEITHLNKLAEKNFLNYNKDLIGVNIFDIFHYHNIKLLNDFVIFKDINPIKKTIDEGVGVKDFSIKYDKKDKSIIFNMNSQPLIDNGEIKGALLSFSDITEEYIKNDRISKEREQFISLSTELKAKCNIIEILRSREKEHLVYLKDVISNISEGLIVLDANDEFNFCNRAIYRILNVKDVDSIDLRILKDKFIFEDLYTKGFEPTDYFKYCIVNRKMVKNVIFRLIDKVNKRIKYIEYNSNPIMNKNREVLYTIITIKDVTEIKEHEFFIEEQSTFIKDLVNAVDIPMAVIDYPSLKIKLANKNFEVFTKYILKGEKNININHNYWKDLFSEVEDNTIIEALEYCGKIGKEYTCSPYAIKDFNGKDRFYKIKFMPYNLNGDCTSGIYIYASDITEEINHSIELENVTRLKDEFFTVISHELRTPLTIIYSSLQLAYNIYFEEITPNVDKTLSRISQNCGRLLKLVNNILDISKAEAGFLNLNPLNFDAVVITEHVVTSVNHYANCKDINLIFDTSDEEYTVTMDKEKYEKILLNLISNAMKFTPEGNTILVELNFINGDMYLTVRDEGIGIPEDKIGFIFDRFAQVNSSLSRRAEGTGIGLSLVKKLVELMGGSIEVKSRVNIGSEFTIMFPKNIIEIRGENSYTIIDEYMSDKINIEFSDV</sequence>
<evidence type="ECO:0000259" key="3">
    <source>
        <dbReference type="PROSITE" id="PS50112"/>
    </source>
</evidence>
<dbReference type="InterPro" id="IPR003594">
    <property type="entry name" value="HATPase_dom"/>
</dbReference>
<dbReference type="InterPro" id="IPR001610">
    <property type="entry name" value="PAC"/>
</dbReference>
<dbReference type="SMART" id="SM00086">
    <property type="entry name" value="PAC"/>
    <property type="match status" value="2"/>
</dbReference>